<accession>A0ABT6FQV9</accession>
<keyword evidence="2" id="KW-1185">Reference proteome</keyword>
<dbReference type="Proteomes" id="UP001153642">
    <property type="component" value="Unassembled WGS sequence"/>
</dbReference>
<organism evidence="1 2">
    <name type="scientific">Galbibacter pacificus</name>
    <dbReference type="NCBI Taxonomy" id="2996052"/>
    <lineage>
        <taxon>Bacteria</taxon>
        <taxon>Pseudomonadati</taxon>
        <taxon>Bacteroidota</taxon>
        <taxon>Flavobacteriia</taxon>
        <taxon>Flavobacteriales</taxon>
        <taxon>Flavobacteriaceae</taxon>
        <taxon>Galbibacter</taxon>
    </lineage>
</organism>
<proteinExistence type="predicted"/>
<protein>
    <submittedName>
        <fullName evidence="1">Uncharacterized protein</fullName>
    </submittedName>
</protein>
<dbReference type="EMBL" id="JAPMUA010000002">
    <property type="protein sequence ID" value="MDG3585647.1"/>
    <property type="molecule type" value="Genomic_DNA"/>
</dbReference>
<gene>
    <name evidence="1" type="ORF">OSR52_07170</name>
</gene>
<dbReference type="RefSeq" id="WP_277899091.1">
    <property type="nucleotide sequence ID" value="NZ_JAPMUA010000002.1"/>
</dbReference>
<reference evidence="1" key="1">
    <citation type="submission" date="2022-11" db="EMBL/GenBank/DDBJ databases">
        <title>High-quality draft genome sequence of Galbibacter sp. strain CMA-7.</title>
        <authorList>
            <person name="Wei L."/>
            <person name="Dong C."/>
            <person name="Shao Z."/>
        </authorList>
    </citation>
    <scope>NUCLEOTIDE SEQUENCE</scope>
    <source>
        <strain evidence="1">CMA-7</strain>
    </source>
</reference>
<evidence type="ECO:0000313" key="1">
    <source>
        <dbReference type="EMBL" id="MDG3585647.1"/>
    </source>
</evidence>
<sequence length="47" mass="5382">MNSLTNFEDILIEKYGKKGTEMRDKYDADSLAFRLGIMLKGVRKEGV</sequence>
<comment type="caution">
    <text evidence="1">The sequence shown here is derived from an EMBL/GenBank/DDBJ whole genome shotgun (WGS) entry which is preliminary data.</text>
</comment>
<evidence type="ECO:0000313" key="2">
    <source>
        <dbReference type="Proteomes" id="UP001153642"/>
    </source>
</evidence>
<name>A0ABT6FQV9_9FLAO</name>